<dbReference type="RefSeq" id="XP_025831096.1">
    <property type="nucleotide sequence ID" value="XM_025975311.1"/>
</dbReference>
<protein>
    <submittedName>
        <fullName evidence="3">Uncharacterized protein LOC112904668</fullName>
    </submittedName>
</protein>
<evidence type="ECO:0000256" key="1">
    <source>
        <dbReference type="SAM" id="MobiDB-lite"/>
    </source>
</evidence>
<reference evidence="3" key="1">
    <citation type="submission" date="2025-08" db="UniProtKB">
        <authorList>
            <consortium name="RefSeq"/>
        </authorList>
    </citation>
    <scope>IDENTIFICATION</scope>
    <source>
        <tissue evidence="3">Entire body</tissue>
    </source>
</reference>
<evidence type="ECO:0000313" key="3">
    <source>
        <dbReference type="RefSeq" id="XP_025831096.1"/>
    </source>
</evidence>
<proteinExistence type="predicted"/>
<dbReference type="AlphaFoldDB" id="A0A7F5R0E3"/>
<feature type="compositionally biased region" description="Basic and acidic residues" evidence="1">
    <location>
        <begin position="119"/>
        <end position="130"/>
    </location>
</feature>
<sequence>MNENLTQRTFEWRLALSRSQMFWRFRVLVLFHSAALVFDNGVGRLGAQASVFQALPVRNRRGAVPCPLSCWSPSRYGPWLGDVDAQASVFRVVLTPEWLHGDAFATSTANNRKTGNRTLTERETEANGREHEYRARTTQGHFNCQLLIFRHDPKMSEMRPTSPFRSTAV</sequence>
<dbReference type="Proteomes" id="UP000192223">
    <property type="component" value="Unplaced"/>
</dbReference>
<keyword evidence="2" id="KW-1185">Reference proteome</keyword>
<dbReference type="KEGG" id="apln:112904668"/>
<evidence type="ECO:0000313" key="2">
    <source>
        <dbReference type="Proteomes" id="UP000192223"/>
    </source>
</evidence>
<organism evidence="2 3">
    <name type="scientific">Agrilus planipennis</name>
    <name type="common">Emerald ash borer</name>
    <name type="synonym">Agrilus marcopoli</name>
    <dbReference type="NCBI Taxonomy" id="224129"/>
    <lineage>
        <taxon>Eukaryota</taxon>
        <taxon>Metazoa</taxon>
        <taxon>Ecdysozoa</taxon>
        <taxon>Arthropoda</taxon>
        <taxon>Hexapoda</taxon>
        <taxon>Insecta</taxon>
        <taxon>Pterygota</taxon>
        <taxon>Neoptera</taxon>
        <taxon>Endopterygota</taxon>
        <taxon>Coleoptera</taxon>
        <taxon>Polyphaga</taxon>
        <taxon>Elateriformia</taxon>
        <taxon>Buprestoidea</taxon>
        <taxon>Buprestidae</taxon>
        <taxon>Agrilinae</taxon>
        <taxon>Agrilus</taxon>
    </lineage>
</organism>
<dbReference type="GeneID" id="112904668"/>
<dbReference type="InParanoid" id="A0A7F5R0E3"/>
<gene>
    <name evidence="3" type="primary">LOC112904668</name>
</gene>
<accession>A0A7F5R0E3</accession>
<feature type="region of interest" description="Disordered" evidence="1">
    <location>
        <begin position="109"/>
        <end position="130"/>
    </location>
</feature>
<name>A0A7F5R0E3_AGRPL</name>
<feature type="compositionally biased region" description="Polar residues" evidence="1">
    <location>
        <begin position="109"/>
        <end position="118"/>
    </location>
</feature>